<dbReference type="Pfam" id="PF03250">
    <property type="entry name" value="Tropomodulin"/>
    <property type="match status" value="1"/>
</dbReference>
<dbReference type="FunFam" id="3.80.10.10:FF:000078">
    <property type="entry name" value="Leiomodin 3"/>
    <property type="match status" value="1"/>
</dbReference>
<feature type="compositionally biased region" description="Pro residues" evidence="8">
    <location>
        <begin position="660"/>
        <end position="671"/>
    </location>
</feature>
<feature type="compositionally biased region" description="Basic and acidic residues" evidence="8">
    <location>
        <begin position="564"/>
        <end position="577"/>
    </location>
</feature>
<evidence type="ECO:0000256" key="3">
    <source>
        <dbReference type="ARBA" id="ARBA00022490"/>
    </source>
</evidence>
<dbReference type="InterPro" id="IPR004934">
    <property type="entry name" value="TMOD"/>
</dbReference>
<keyword evidence="10" id="KW-1185">Reference proteome</keyword>
<evidence type="ECO:0000313" key="10">
    <source>
        <dbReference type="Proteomes" id="UP000593565"/>
    </source>
</evidence>
<keyword evidence="5" id="KW-0206">Cytoskeleton</keyword>
<feature type="region of interest" description="Disordered" evidence="8">
    <location>
        <begin position="1"/>
        <end position="21"/>
    </location>
</feature>
<feature type="compositionally biased region" description="Basic and acidic residues" evidence="8">
    <location>
        <begin position="182"/>
        <end position="203"/>
    </location>
</feature>
<evidence type="ECO:0000313" key="9">
    <source>
        <dbReference type="EMBL" id="KAF4072432.1"/>
    </source>
</evidence>
<dbReference type="PANTHER" id="PTHR10901:SF5">
    <property type="entry name" value="LEIOMODIN-1"/>
    <property type="match status" value="1"/>
</dbReference>
<dbReference type="SUPFAM" id="SSF52047">
    <property type="entry name" value="RNI-like"/>
    <property type="match status" value="1"/>
</dbReference>
<evidence type="ECO:0000256" key="4">
    <source>
        <dbReference type="ARBA" id="ARBA00023054"/>
    </source>
</evidence>
<organism evidence="9 10">
    <name type="scientific">Ameiurus melas</name>
    <name type="common">Black bullhead</name>
    <name type="synonym">Silurus melas</name>
    <dbReference type="NCBI Taxonomy" id="219545"/>
    <lineage>
        <taxon>Eukaryota</taxon>
        <taxon>Metazoa</taxon>
        <taxon>Chordata</taxon>
        <taxon>Craniata</taxon>
        <taxon>Vertebrata</taxon>
        <taxon>Euteleostomi</taxon>
        <taxon>Actinopterygii</taxon>
        <taxon>Neopterygii</taxon>
        <taxon>Teleostei</taxon>
        <taxon>Ostariophysi</taxon>
        <taxon>Siluriformes</taxon>
        <taxon>Ictaluridae</taxon>
        <taxon>Ameiurus</taxon>
    </lineage>
</organism>
<evidence type="ECO:0000256" key="1">
    <source>
        <dbReference type="ARBA" id="ARBA00004245"/>
    </source>
</evidence>
<dbReference type="GO" id="GO:0030239">
    <property type="term" value="P:myofibril assembly"/>
    <property type="evidence" value="ECO:0007669"/>
    <property type="project" value="TreeGrafter"/>
</dbReference>
<feature type="compositionally biased region" description="Basic and acidic residues" evidence="8">
    <location>
        <begin position="340"/>
        <end position="368"/>
    </location>
</feature>
<proteinExistence type="inferred from homology"/>
<feature type="compositionally biased region" description="Polar residues" evidence="8">
    <location>
        <begin position="681"/>
        <end position="696"/>
    </location>
</feature>
<evidence type="ECO:0000256" key="6">
    <source>
        <dbReference type="ARBA" id="ARBA00037833"/>
    </source>
</evidence>
<feature type="compositionally biased region" description="Basic and acidic residues" evidence="8">
    <location>
        <begin position="131"/>
        <end position="175"/>
    </location>
</feature>
<dbReference type="Gene3D" id="3.80.10.10">
    <property type="entry name" value="Ribonuclease Inhibitor"/>
    <property type="match status" value="1"/>
</dbReference>
<keyword evidence="3" id="KW-0963">Cytoplasm</keyword>
<feature type="compositionally biased region" description="Basic and acidic residues" evidence="8">
    <location>
        <begin position="89"/>
        <end position="100"/>
    </location>
</feature>
<dbReference type="EMBL" id="JAAGNN010000025">
    <property type="protein sequence ID" value="KAF4072432.1"/>
    <property type="molecule type" value="Genomic_DNA"/>
</dbReference>
<comment type="similarity">
    <text evidence="2">Belongs to the tropomodulin family.</text>
</comment>
<dbReference type="GO" id="GO:0006936">
    <property type="term" value="P:muscle contraction"/>
    <property type="evidence" value="ECO:0007669"/>
    <property type="project" value="TreeGrafter"/>
</dbReference>
<feature type="compositionally biased region" description="Basic and acidic residues" evidence="8">
    <location>
        <begin position="245"/>
        <end position="333"/>
    </location>
</feature>
<feature type="compositionally biased region" description="Low complexity" evidence="8">
    <location>
        <begin position="626"/>
        <end position="647"/>
    </location>
</feature>
<feature type="compositionally biased region" description="Basic and acidic residues" evidence="8">
    <location>
        <begin position="57"/>
        <end position="68"/>
    </location>
</feature>
<feature type="region of interest" description="Disordered" evidence="8">
    <location>
        <begin position="564"/>
        <end position="707"/>
    </location>
</feature>
<accession>A0A7J5ZP46</accession>
<feature type="compositionally biased region" description="Basic and acidic residues" evidence="8">
    <location>
        <begin position="588"/>
        <end position="600"/>
    </location>
</feature>
<evidence type="ECO:0000256" key="7">
    <source>
        <dbReference type="ARBA" id="ARBA00070923"/>
    </source>
</evidence>
<feature type="region of interest" description="Disordered" evidence="8">
    <location>
        <begin position="45"/>
        <end position="68"/>
    </location>
</feature>
<dbReference type="GO" id="GO:0051694">
    <property type="term" value="P:pointed-end actin filament capping"/>
    <property type="evidence" value="ECO:0007669"/>
    <property type="project" value="InterPro"/>
</dbReference>
<comment type="caution">
    <text evidence="9">The sequence shown here is derived from an EMBL/GenBank/DDBJ whole genome shotgun (WGS) entry which is preliminary data.</text>
</comment>
<protein>
    <recommendedName>
        <fullName evidence="7">Leiomodin-3</fullName>
    </recommendedName>
</protein>
<evidence type="ECO:0000256" key="5">
    <source>
        <dbReference type="ARBA" id="ARBA00023212"/>
    </source>
</evidence>
<dbReference type="InterPro" id="IPR032675">
    <property type="entry name" value="LRR_dom_sf"/>
</dbReference>
<dbReference type="GO" id="GO:0031430">
    <property type="term" value="C:M band"/>
    <property type="evidence" value="ECO:0007669"/>
    <property type="project" value="UniProtKB-SubCell"/>
</dbReference>
<evidence type="ECO:0000256" key="8">
    <source>
        <dbReference type="SAM" id="MobiDB-lite"/>
    </source>
</evidence>
<feature type="compositionally biased region" description="Basic and acidic residues" evidence="8">
    <location>
        <begin position="214"/>
        <end position="235"/>
    </location>
</feature>
<dbReference type="PANTHER" id="PTHR10901">
    <property type="entry name" value="TROPOMODULIN"/>
    <property type="match status" value="1"/>
</dbReference>
<feature type="compositionally biased region" description="Polar residues" evidence="8">
    <location>
        <begin position="375"/>
        <end position="388"/>
    </location>
</feature>
<dbReference type="Proteomes" id="UP000593565">
    <property type="component" value="Unassembled WGS sequence"/>
</dbReference>
<dbReference type="GO" id="GO:0005865">
    <property type="term" value="C:striated muscle thin filament"/>
    <property type="evidence" value="ECO:0007669"/>
    <property type="project" value="TreeGrafter"/>
</dbReference>
<gene>
    <name evidence="9" type="ORF">AMELA_G00262790</name>
</gene>
<comment type="subcellular location">
    <subcellularLocation>
        <location evidence="1">Cytoplasm</location>
        <location evidence="1">Cytoskeleton</location>
    </subcellularLocation>
    <subcellularLocation>
        <location evidence="6">Cytoplasm</location>
        <location evidence="6">Myofibril</location>
        <location evidence="6">Sarcomere</location>
        <location evidence="6">M line</location>
    </subcellularLocation>
</comment>
<dbReference type="GO" id="GO:0007015">
    <property type="term" value="P:actin filament organization"/>
    <property type="evidence" value="ECO:0007669"/>
    <property type="project" value="TreeGrafter"/>
</dbReference>
<sequence length="730" mass="83450">MSRRKVRLARSERTVSEDSDIDSLLASLSPDEVEELERELVVIDPDPSVPVGLRQRNQTDKQPTRGYDREAMLVYCERETKKLLERELSFEGEVKGEGRRRDRLRRTRSKEQRSFSRSHSREASDKDEDKDEKPHVKEEKTVYKNCKDGETKIENEVKETSDIKPEWRETERGKEMLSVTNLEREVENKKDKQREASKKERGSSKTSELISKLQRKEDNKEKERKDNSKNGESLRTKGLISKLQGNKEGENSKKEEKEEEVEKKRESKTKGLVSKLEEQKSQKDHDRVSERRSRQRNLEDPVLEKKKEKEEEKCNEKSKPYPERDITGTEKRKDRLKRWGKVDEIEMEQERQKEEEKKPERGKDEGKGVVKNAKTHNNVTETCSSGDDQSAKTEDEEDYMDSDTGSSMFDDLLEQVRSDDPELTELNINNSDVIKTDTLIQFAERLRSNTHIKTFALANTRADDHVAFAIAGTLRNNTTLTGINLDSNLLTGKGILAIIDSLQHNATLKELRFHNQRHICGGKTEMEMAKVLRDNTSLLKLGYHFELAGPRMTMTNILSRNMDRQRQKRLEEQRFAKQEAQASSAPPSEEKKKIIPDKPKLKQTPQSNPFEKKESILAKVSKFNNSSSPPKATPHPKSTAAPSSSKATGKRGGLTTESSPGPPAPPPPPAPAMDIQALRRSLTSVSQRKQDSSNVSGRGAQKSSRDQLLDSIRNCNMNTLKKVEVPKWLK</sequence>
<feature type="compositionally biased region" description="Basic and acidic residues" evidence="8">
    <location>
        <begin position="109"/>
        <end position="124"/>
    </location>
</feature>
<feature type="region of interest" description="Disordered" evidence="8">
    <location>
        <begin position="89"/>
        <end position="404"/>
    </location>
</feature>
<dbReference type="AlphaFoldDB" id="A0A7J5ZP46"/>
<name>A0A7J5ZP46_AMEME</name>
<dbReference type="GO" id="GO:0005523">
    <property type="term" value="F:tropomyosin binding"/>
    <property type="evidence" value="ECO:0007669"/>
    <property type="project" value="InterPro"/>
</dbReference>
<evidence type="ECO:0000256" key="2">
    <source>
        <dbReference type="ARBA" id="ARBA00009345"/>
    </source>
</evidence>
<reference evidence="9 10" key="1">
    <citation type="submission" date="2020-02" db="EMBL/GenBank/DDBJ databases">
        <title>A chromosome-scale genome assembly of the black bullhead catfish (Ameiurus melas).</title>
        <authorList>
            <person name="Wen M."/>
            <person name="Zham M."/>
            <person name="Cabau C."/>
            <person name="Klopp C."/>
            <person name="Donnadieu C."/>
            <person name="Roques C."/>
            <person name="Bouchez O."/>
            <person name="Lampietro C."/>
            <person name="Jouanno E."/>
            <person name="Herpin A."/>
            <person name="Louis A."/>
            <person name="Berthelot C."/>
            <person name="Parey E."/>
            <person name="Roest-Crollius H."/>
            <person name="Braasch I."/>
            <person name="Postlethwait J."/>
            <person name="Robinson-Rechavi M."/>
            <person name="Echchiki A."/>
            <person name="Begum T."/>
            <person name="Montfort J."/>
            <person name="Schartl M."/>
            <person name="Bobe J."/>
            <person name="Guiguen Y."/>
        </authorList>
    </citation>
    <scope>NUCLEOTIDE SEQUENCE [LARGE SCALE GENOMIC DNA]</scope>
    <source>
        <strain evidence="9">M_S1</strain>
        <tissue evidence="9">Blood</tissue>
    </source>
</reference>
<keyword evidence="4" id="KW-0175">Coiled coil</keyword>